<organism evidence="2 3">
    <name type="scientific">Streptomyces toyocaensis</name>
    <dbReference type="NCBI Taxonomy" id="55952"/>
    <lineage>
        <taxon>Bacteria</taxon>
        <taxon>Bacillati</taxon>
        <taxon>Actinomycetota</taxon>
        <taxon>Actinomycetes</taxon>
        <taxon>Kitasatosporales</taxon>
        <taxon>Streptomycetaceae</taxon>
        <taxon>Streptomyces</taxon>
    </lineage>
</organism>
<reference evidence="2 3" key="1">
    <citation type="submission" date="2014-02" db="EMBL/GenBank/DDBJ databases">
        <title>The genome announcement of Streptomyces toyocaensis NRRL15009.</title>
        <authorList>
            <person name="Hong H.-J."/>
            <person name="Kwun M.J."/>
        </authorList>
    </citation>
    <scope>NUCLEOTIDE SEQUENCE [LARGE SCALE GENOMIC DNA]</scope>
    <source>
        <strain evidence="2 3">NRRL 15009</strain>
    </source>
</reference>
<evidence type="ECO:0000313" key="2">
    <source>
        <dbReference type="EMBL" id="KES08729.1"/>
    </source>
</evidence>
<evidence type="ECO:0000313" key="3">
    <source>
        <dbReference type="Proteomes" id="UP000028341"/>
    </source>
</evidence>
<feature type="compositionally biased region" description="Pro residues" evidence="1">
    <location>
        <begin position="1"/>
        <end position="14"/>
    </location>
</feature>
<keyword evidence="3" id="KW-1185">Reference proteome</keyword>
<dbReference type="EMBL" id="JFCB01000001">
    <property type="protein sequence ID" value="KES08729.1"/>
    <property type="molecule type" value="Genomic_DNA"/>
</dbReference>
<dbReference type="STRING" id="55952.BU52_01385"/>
<protein>
    <submittedName>
        <fullName evidence="2">Uncharacterized protein</fullName>
    </submittedName>
</protein>
<dbReference type="Proteomes" id="UP000028341">
    <property type="component" value="Unassembled WGS sequence"/>
</dbReference>
<accession>A0A081XYV6</accession>
<feature type="region of interest" description="Disordered" evidence="1">
    <location>
        <begin position="1"/>
        <end position="41"/>
    </location>
</feature>
<sequence>MRPAGPSPPEPGRPGPGARRRGPCSTACVRTRTPEDTARAAAPDPHRLVPLLLTAARGVSDGRHRDLLHALRVAGFAA</sequence>
<proteinExistence type="predicted"/>
<name>A0A081XYV6_STRTO</name>
<dbReference type="AlphaFoldDB" id="A0A081XYV6"/>
<comment type="caution">
    <text evidence="2">The sequence shown here is derived from an EMBL/GenBank/DDBJ whole genome shotgun (WGS) entry which is preliminary data.</text>
</comment>
<evidence type="ECO:0000256" key="1">
    <source>
        <dbReference type="SAM" id="MobiDB-lite"/>
    </source>
</evidence>
<gene>
    <name evidence="2" type="ORF">BU52_01385</name>
</gene>